<protein>
    <submittedName>
        <fullName evidence="1">Uncharacterized protein</fullName>
    </submittedName>
</protein>
<dbReference type="EMBL" id="VZOT01000007">
    <property type="protein sequence ID" value="KAB0586241.1"/>
    <property type="molecule type" value="Genomic_DNA"/>
</dbReference>
<sequence>MKRWILGIASAVLLIGVGVVSLAWWRPGYLFLATATISPEFAARWMVNWRERMAKSAPEQQKRNLESEVIRIELGGRRYDVPMRYSYGQAIEKHGRWPTAKPERVKVGALTLSMLLPDLKPYFPEDDARWKVKGHGDRLEVDITESGGTQGWLHQLRDRYLRGEEQFATRIPDAFGLYRFAVKGMEDAYFPIGDDLELTISCDQKPENPDQKNFFSPSCRVKSNYKTGIALEYTYASKYLPDWRQIDAGLKTLFDRFEQAAATESVKDEK</sequence>
<proteinExistence type="predicted"/>
<comment type="caution">
    <text evidence="1">The sequence shown here is derived from an EMBL/GenBank/DDBJ whole genome shotgun (WGS) entry which is preliminary data.</text>
</comment>
<dbReference type="RefSeq" id="WP_151044879.1">
    <property type="nucleotide sequence ID" value="NZ_VZOT01000007.1"/>
</dbReference>
<name>A0A6A1R1K3_9BURK</name>
<accession>A0A6A1R1K3</accession>
<gene>
    <name evidence="1" type="ORF">F7P80_11590</name>
</gene>
<organism evidence="1">
    <name type="scientific">Comamonas kerstersii</name>
    <dbReference type="NCBI Taxonomy" id="225992"/>
    <lineage>
        <taxon>Bacteria</taxon>
        <taxon>Pseudomonadati</taxon>
        <taxon>Pseudomonadota</taxon>
        <taxon>Betaproteobacteria</taxon>
        <taxon>Burkholderiales</taxon>
        <taxon>Comamonadaceae</taxon>
        <taxon>Comamonas</taxon>
    </lineage>
</organism>
<dbReference type="AlphaFoldDB" id="A0A6A1R1K3"/>
<reference evidence="1" key="1">
    <citation type="submission" date="2019-09" db="EMBL/GenBank/DDBJ databases">
        <title>Draft genome sequences of 48 bacterial type strains from the CCUG.</title>
        <authorList>
            <person name="Tunovic T."/>
            <person name="Pineiro-Iglesias B."/>
            <person name="Unosson C."/>
            <person name="Inganas E."/>
            <person name="Ohlen M."/>
            <person name="Cardew S."/>
            <person name="Jensie-Markopoulos S."/>
            <person name="Salva-Serra F."/>
            <person name="Jaen-Luchoro D."/>
            <person name="Karlsson R."/>
            <person name="Svensson-Stadler L."/>
            <person name="Chun J."/>
            <person name="Moore E."/>
        </authorList>
    </citation>
    <scope>NUCLEOTIDE SEQUENCE</scope>
    <source>
        <strain evidence="1">CCUG 15333</strain>
    </source>
</reference>
<evidence type="ECO:0000313" key="1">
    <source>
        <dbReference type="EMBL" id="KAB0586241.1"/>
    </source>
</evidence>